<feature type="domain" description="Glycosyltransferase subfamily 4-like N-terminal" evidence="2">
    <location>
        <begin position="12"/>
        <end position="157"/>
    </location>
</feature>
<keyword evidence="4" id="KW-1185">Reference proteome</keyword>
<reference evidence="3 4" key="1">
    <citation type="submission" date="2021-02" db="EMBL/GenBank/DDBJ databases">
        <authorList>
            <person name="Jung H.S."/>
            <person name="Chun B.H."/>
            <person name="Jeon C.O."/>
        </authorList>
    </citation>
    <scope>NUCLEOTIDE SEQUENCE [LARGE SCALE GENOMIC DNA]</scope>
    <source>
        <strain evidence="3 4">LMG 25203</strain>
    </source>
</reference>
<dbReference type="InterPro" id="IPR028098">
    <property type="entry name" value="Glyco_trans_4-like_N"/>
</dbReference>
<dbReference type="SUPFAM" id="SSF53756">
    <property type="entry name" value="UDP-Glycosyltransferase/glycogen phosphorylase"/>
    <property type="match status" value="1"/>
</dbReference>
<dbReference type="Pfam" id="PF00534">
    <property type="entry name" value="Glycos_transf_1"/>
    <property type="match status" value="1"/>
</dbReference>
<comment type="caution">
    <text evidence="3">The sequence shown here is derived from an EMBL/GenBank/DDBJ whole genome shotgun (WGS) entry which is preliminary data.</text>
</comment>
<evidence type="ECO:0000313" key="3">
    <source>
        <dbReference type="EMBL" id="MBM6499228.1"/>
    </source>
</evidence>
<organism evidence="3 4">
    <name type="scientific">Flavobacterium macrobrachii</name>
    <dbReference type="NCBI Taxonomy" id="591204"/>
    <lineage>
        <taxon>Bacteria</taxon>
        <taxon>Pseudomonadati</taxon>
        <taxon>Bacteroidota</taxon>
        <taxon>Flavobacteriia</taxon>
        <taxon>Flavobacteriales</taxon>
        <taxon>Flavobacteriaceae</taxon>
        <taxon>Flavobacterium</taxon>
    </lineage>
</organism>
<dbReference type="PANTHER" id="PTHR12526">
    <property type="entry name" value="GLYCOSYLTRANSFERASE"/>
    <property type="match status" value="1"/>
</dbReference>
<evidence type="ECO:0000259" key="1">
    <source>
        <dbReference type="Pfam" id="PF00534"/>
    </source>
</evidence>
<dbReference type="InterPro" id="IPR001296">
    <property type="entry name" value="Glyco_trans_1"/>
</dbReference>
<dbReference type="Gene3D" id="3.40.50.2000">
    <property type="entry name" value="Glycogen Phosphorylase B"/>
    <property type="match status" value="2"/>
</dbReference>
<sequence>MRILQIIDSLNVGGAEKMAVNYANTLARIEEFSGIVVTRKEGALKSQINDNVGYLFLNRKRKIDISALKRLKKYCIENNIDHVQAHSLSYFTSLLLKLIYPKVQIIWHDHYGLSEFLSKRKLFYLKIASLYFKGIIAVNTQLERWANNKLNCKNVIYLPNYTSVDSSVEATTVLFGNNGKKIVSVANLRYQKNHYLLLEVAEKLKKSHPDWSFHLIGNDLNDEYSKNIKKLIKTKSLENNVFIYGTRNDTTNIINQAEITILTSDSEGLPVALIEYGLLKKPTVTTNVGEIPLIIKNGENGFVVPIKDDVKFYSSLLKLVENSELRNDFGEKLYQTIYKNNSEEAVIKQYLNWVKSL</sequence>
<dbReference type="CDD" id="cd03811">
    <property type="entry name" value="GT4_GT28_WabH-like"/>
    <property type="match status" value="1"/>
</dbReference>
<proteinExistence type="predicted"/>
<dbReference type="RefSeq" id="WP_187657760.1">
    <property type="nucleotide sequence ID" value="NZ_JACSOD020000472.1"/>
</dbReference>
<evidence type="ECO:0000259" key="2">
    <source>
        <dbReference type="Pfam" id="PF13439"/>
    </source>
</evidence>
<accession>A0ABS2CWA3</accession>
<protein>
    <submittedName>
        <fullName evidence="3">Glycosyltransferase</fullName>
    </submittedName>
</protein>
<feature type="domain" description="Glycosyl transferase family 1" evidence="1">
    <location>
        <begin position="177"/>
        <end position="334"/>
    </location>
</feature>
<evidence type="ECO:0000313" key="4">
    <source>
        <dbReference type="Proteomes" id="UP000759529"/>
    </source>
</evidence>
<gene>
    <name evidence="3" type="ORF">H9X54_007925</name>
</gene>
<dbReference type="Proteomes" id="UP000759529">
    <property type="component" value="Unassembled WGS sequence"/>
</dbReference>
<dbReference type="EMBL" id="JACSOD020000472">
    <property type="protein sequence ID" value="MBM6499228.1"/>
    <property type="molecule type" value="Genomic_DNA"/>
</dbReference>
<dbReference type="Pfam" id="PF13439">
    <property type="entry name" value="Glyco_transf_4"/>
    <property type="match status" value="1"/>
</dbReference>
<name>A0ABS2CWA3_9FLAO</name>